<feature type="compositionally biased region" description="Basic and acidic residues" evidence="3">
    <location>
        <begin position="57"/>
        <end position="69"/>
    </location>
</feature>
<dbReference type="Proteomes" id="UP001217918">
    <property type="component" value="Unassembled WGS sequence"/>
</dbReference>
<feature type="region of interest" description="Disordered" evidence="3">
    <location>
        <begin position="298"/>
        <end position="494"/>
    </location>
</feature>
<dbReference type="AlphaFoldDB" id="A0AAD9MCT3"/>
<evidence type="ECO:0000259" key="4">
    <source>
        <dbReference type="Pfam" id="PF15612"/>
    </source>
</evidence>
<evidence type="ECO:0000256" key="2">
    <source>
        <dbReference type="ARBA" id="ARBA00023242"/>
    </source>
</evidence>
<feature type="compositionally biased region" description="Low complexity" evidence="3">
    <location>
        <begin position="8"/>
        <end position="19"/>
    </location>
</feature>
<feature type="compositionally biased region" description="Basic and acidic residues" evidence="3">
    <location>
        <begin position="349"/>
        <end position="358"/>
    </location>
</feature>
<evidence type="ECO:0000313" key="5">
    <source>
        <dbReference type="EMBL" id="KAK2069228.1"/>
    </source>
</evidence>
<feature type="compositionally biased region" description="Basic and acidic residues" evidence="3">
    <location>
        <begin position="556"/>
        <end position="566"/>
    </location>
</feature>
<feature type="region of interest" description="Disordered" evidence="3">
    <location>
        <begin position="507"/>
        <end position="634"/>
    </location>
</feature>
<evidence type="ECO:0000256" key="3">
    <source>
        <dbReference type="SAM" id="MobiDB-lite"/>
    </source>
</evidence>
<feature type="region of interest" description="Disordered" evidence="3">
    <location>
        <begin position="1"/>
        <end position="28"/>
    </location>
</feature>
<dbReference type="GO" id="GO:0005634">
    <property type="term" value="C:nucleus"/>
    <property type="evidence" value="ECO:0007669"/>
    <property type="project" value="UniProtKB-SubCell"/>
</dbReference>
<organism evidence="5 6">
    <name type="scientific">Phyllachora maydis</name>
    <dbReference type="NCBI Taxonomy" id="1825666"/>
    <lineage>
        <taxon>Eukaryota</taxon>
        <taxon>Fungi</taxon>
        <taxon>Dikarya</taxon>
        <taxon>Ascomycota</taxon>
        <taxon>Pezizomycotina</taxon>
        <taxon>Sordariomycetes</taxon>
        <taxon>Sordariomycetidae</taxon>
        <taxon>Phyllachorales</taxon>
        <taxon>Phyllachoraceae</taxon>
        <taxon>Phyllachora</taxon>
    </lineage>
</organism>
<accession>A0AAD9MCT3</accession>
<comment type="subcellular location">
    <subcellularLocation>
        <location evidence="1">Nucleus</location>
    </subcellularLocation>
</comment>
<keyword evidence="6" id="KW-1185">Reference proteome</keyword>
<feature type="compositionally biased region" description="Acidic residues" evidence="3">
    <location>
        <begin position="445"/>
        <end position="487"/>
    </location>
</feature>
<keyword evidence="2" id="KW-0539">Nucleus</keyword>
<feature type="compositionally biased region" description="Polar residues" evidence="3">
    <location>
        <begin position="383"/>
        <end position="398"/>
    </location>
</feature>
<sequence length="634" mass="70467">MADDDSSELSSISSLSAPPSEDESDIQLERREGILKFFHKVDQNPELAAREATPPRPKREPSPPHEHVLADNPDFAFIVMFRARFSDVLPKGLATFGPQELERDIVDTTPGERVEHFLCALLGLVLNRKQDVKPGHYNRALEEAIQTHKSQWPRDWNAQSPLAGGATFASMTPVQRLVLLRTLVHWALSSSEAVKTTINQQYKNRTEDDLNIGLSVQPWGSDGDKRRYFLIEGNDDTTFRVYRESNPAGLQRTWWSIAGSIDELKVLADKLENADGGPKAKALSRRILNSIPRFEATEEKRRRREYRHQRKEQFKRPDNGLSLYEGRTRGKRMKYTYSDDEGDFYSDSTNRRSARDARNPTPAKLSGPVVTASGRQIRAPTRLNANSDAASNGETSAAPSVCGDAEGDVEMDGASFGPTGRPRRSAAVHHSMNGWASKRKGSAYDTDEEEEASEQDLGDEEEEHVPDDSDEDEDEFDQPDFDDEDLTDSAKDNHLFRFPLKAAIDIDGKAKLFPNAVPSTDKRKHLRAAPSHHNAMMSDESTSRSKSSGVTKEHRRSPTVEEKAAEEVISVVIKRPSPGPRPPILAETTNQRSMAAQPLPTPPNSKAASLAFRGSPEKPPPEALPRPIDVGGSE</sequence>
<gene>
    <name evidence="5" type="ORF">P8C59_003825</name>
</gene>
<feature type="region of interest" description="Disordered" evidence="3">
    <location>
        <begin position="40"/>
        <end position="69"/>
    </location>
</feature>
<feature type="domain" description="WHIM1" evidence="4">
    <location>
        <begin position="153"/>
        <end position="196"/>
    </location>
</feature>
<comment type="caution">
    <text evidence="5">The sequence shown here is derived from an EMBL/GenBank/DDBJ whole genome shotgun (WGS) entry which is preliminary data.</text>
</comment>
<dbReference type="PANTHER" id="PTHR42107:SF1">
    <property type="entry name" value="WHIM1 DOMAIN-CONTAINING PROTEIN"/>
    <property type="match status" value="1"/>
</dbReference>
<feature type="compositionally biased region" description="Basic residues" evidence="3">
    <location>
        <begin position="301"/>
        <end position="310"/>
    </location>
</feature>
<name>A0AAD9MCT3_9PEZI</name>
<dbReference type="EMBL" id="JAQQPM010000003">
    <property type="protein sequence ID" value="KAK2069228.1"/>
    <property type="molecule type" value="Genomic_DNA"/>
</dbReference>
<dbReference type="PANTHER" id="PTHR42107">
    <property type="entry name" value="YALI0D24453P"/>
    <property type="match status" value="1"/>
</dbReference>
<evidence type="ECO:0000313" key="6">
    <source>
        <dbReference type="Proteomes" id="UP001217918"/>
    </source>
</evidence>
<dbReference type="Pfam" id="PF15612">
    <property type="entry name" value="WHIM1"/>
    <property type="match status" value="1"/>
</dbReference>
<evidence type="ECO:0000256" key="1">
    <source>
        <dbReference type="ARBA" id="ARBA00004123"/>
    </source>
</evidence>
<protein>
    <recommendedName>
        <fullName evidence="4">WHIM1 domain-containing protein</fullName>
    </recommendedName>
</protein>
<reference evidence="5" key="1">
    <citation type="journal article" date="2023" name="Mol. Plant Microbe Interact.">
        <title>Elucidating the Obligate Nature and Biological Capacity of an Invasive Fungal Corn Pathogen.</title>
        <authorList>
            <person name="MacCready J.S."/>
            <person name="Roggenkamp E.M."/>
            <person name="Gdanetz K."/>
            <person name="Chilvers M.I."/>
        </authorList>
    </citation>
    <scope>NUCLEOTIDE SEQUENCE</scope>
    <source>
        <strain evidence="5">PM02</strain>
    </source>
</reference>
<proteinExistence type="predicted"/>
<dbReference type="InterPro" id="IPR028942">
    <property type="entry name" value="WHIM1_dom"/>
</dbReference>